<dbReference type="Pfam" id="PF09375">
    <property type="entry name" value="Peptidase_M75"/>
    <property type="match status" value="1"/>
</dbReference>
<keyword evidence="2 4" id="KW-0732">Signal</keyword>
<feature type="coiled-coil region" evidence="3">
    <location>
        <begin position="32"/>
        <end position="63"/>
    </location>
</feature>
<dbReference type="InterPro" id="IPR038352">
    <property type="entry name" value="Imelysin_sf"/>
</dbReference>
<comment type="caution">
    <text evidence="6">The sequence shown here is derived from an EMBL/GenBank/DDBJ whole genome shotgun (WGS) entry which is preliminary data.</text>
</comment>
<dbReference type="PROSITE" id="PS51257">
    <property type="entry name" value="PROKAR_LIPOPROTEIN"/>
    <property type="match status" value="1"/>
</dbReference>
<evidence type="ECO:0000313" key="6">
    <source>
        <dbReference type="EMBL" id="MEE1674164.1"/>
    </source>
</evidence>
<name>A0ABU7G595_9ALTE</name>
<evidence type="ECO:0000256" key="3">
    <source>
        <dbReference type="SAM" id="Coils"/>
    </source>
</evidence>
<keyword evidence="7" id="KW-1185">Reference proteome</keyword>
<evidence type="ECO:0000256" key="4">
    <source>
        <dbReference type="SAM" id="SignalP"/>
    </source>
</evidence>
<reference evidence="7" key="1">
    <citation type="submission" date="2023-07" db="EMBL/GenBank/DDBJ databases">
        <title>Draft genome sequence of Agarivorans aestuarii strain ZMCS4, a CAZymes producing bacteria isolated from the marine brown algae Clodostephus spongiosus.</title>
        <authorList>
            <person name="Lorente B."/>
            <person name="Cabral C."/>
            <person name="Frias J."/>
            <person name="Faria J."/>
            <person name="Toubarro D."/>
        </authorList>
    </citation>
    <scope>NUCLEOTIDE SEQUENCE [LARGE SCALE GENOMIC DNA]</scope>
    <source>
        <strain evidence="7">ZMCS4</strain>
    </source>
</reference>
<comment type="subcellular location">
    <subcellularLocation>
        <location evidence="1">Cell envelope</location>
    </subcellularLocation>
</comment>
<accession>A0ABU7G595</accession>
<keyword evidence="3" id="KW-0175">Coiled coil</keyword>
<sequence>MNKQFLRCLTMGVLSVMGLSCASANVSQSQWLEQEKQTIANTSAQLLEQARNYQQQIESYCAKPSSEALLTSQRLWQQNYLAYLPLQSSALGPLVDLKLNWAISYWPDKKDTTGRKVKAALSNAPMPLSDTHSNLRVQEYLLFESLSDQQRCSLLPGAVSRYVSATEQVSSGLQSAELEKLKVEQLRSDVLNSYRLQTSIMLRKYRAMYSAKHSRLRPYQGEAWRANISAQLLAEQLSLLQARYQQGLAPFLASKDGKLAKQVSEQFAALIPLMPSQEPSDEKAKLAVWQQAEPHLAKLDSLFANQIPQALSIELGFNNNDGD</sequence>
<evidence type="ECO:0000259" key="5">
    <source>
        <dbReference type="Pfam" id="PF09375"/>
    </source>
</evidence>
<feature type="chain" id="PRO_5046945376" evidence="4">
    <location>
        <begin position="25"/>
        <end position="323"/>
    </location>
</feature>
<dbReference type="EMBL" id="JAYDYW010000007">
    <property type="protein sequence ID" value="MEE1674164.1"/>
    <property type="molecule type" value="Genomic_DNA"/>
</dbReference>
<evidence type="ECO:0000256" key="1">
    <source>
        <dbReference type="ARBA" id="ARBA00004196"/>
    </source>
</evidence>
<dbReference type="Proteomes" id="UP001310248">
    <property type="component" value="Unassembled WGS sequence"/>
</dbReference>
<organism evidence="6 7">
    <name type="scientific">Agarivorans aestuarii</name>
    <dbReference type="NCBI Taxonomy" id="1563703"/>
    <lineage>
        <taxon>Bacteria</taxon>
        <taxon>Pseudomonadati</taxon>
        <taxon>Pseudomonadota</taxon>
        <taxon>Gammaproteobacteria</taxon>
        <taxon>Alteromonadales</taxon>
        <taxon>Alteromonadaceae</taxon>
        <taxon>Agarivorans</taxon>
    </lineage>
</organism>
<feature type="signal peptide" evidence="4">
    <location>
        <begin position="1"/>
        <end position="24"/>
    </location>
</feature>
<evidence type="ECO:0000256" key="2">
    <source>
        <dbReference type="ARBA" id="ARBA00022729"/>
    </source>
</evidence>
<protein>
    <submittedName>
        <fullName evidence="6">Imelysin family protein</fullName>
    </submittedName>
</protein>
<dbReference type="Gene3D" id="1.20.1420.20">
    <property type="entry name" value="M75 peptidase, HXXE motif"/>
    <property type="match status" value="1"/>
</dbReference>
<dbReference type="RefSeq" id="WP_329775334.1">
    <property type="nucleotide sequence ID" value="NZ_JAYDYW010000007.1"/>
</dbReference>
<feature type="domain" description="Imelysin-like" evidence="5">
    <location>
        <begin position="44"/>
        <end position="276"/>
    </location>
</feature>
<dbReference type="InterPro" id="IPR018976">
    <property type="entry name" value="Imelysin-like"/>
</dbReference>
<gene>
    <name evidence="6" type="ORF">SNR37_003599</name>
</gene>
<evidence type="ECO:0000313" key="7">
    <source>
        <dbReference type="Proteomes" id="UP001310248"/>
    </source>
</evidence>
<proteinExistence type="predicted"/>
<reference evidence="6 7" key="2">
    <citation type="submission" date="2023-12" db="EMBL/GenBank/DDBJ databases">
        <authorList>
            <consortium name="Cladostephus spongiosus"/>
            <person name="Lorente B."/>
            <person name="Cabral C."/>
            <person name="Frias J."/>
            <person name="Faria J."/>
            <person name="Toubarro D."/>
        </authorList>
    </citation>
    <scope>NUCLEOTIDE SEQUENCE [LARGE SCALE GENOMIC DNA]</scope>
    <source>
        <strain evidence="6 7">ZMCS4</strain>
    </source>
</reference>